<evidence type="ECO:0000256" key="11">
    <source>
        <dbReference type="ARBA" id="ARBA00023157"/>
    </source>
</evidence>
<dbReference type="CTD" id="554167"/>
<feature type="domain" description="THD" evidence="18">
    <location>
        <begin position="99"/>
        <end position="243"/>
    </location>
</feature>
<organism evidence="19 20">
    <name type="scientific">Astyanax mexicanus</name>
    <name type="common">Blind cave fish</name>
    <name type="synonym">Astyanax fasciatus mexicanus</name>
    <dbReference type="NCBI Taxonomy" id="7994"/>
    <lineage>
        <taxon>Eukaryota</taxon>
        <taxon>Metazoa</taxon>
        <taxon>Chordata</taxon>
        <taxon>Craniata</taxon>
        <taxon>Vertebrata</taxon>
        <taxon>Euteleostomi</taxon>
        <taxon>Actinopterygii</taxon>
        <taxon>Neopterygii</taxon>
        <taxon>Teleostei</taxon>
        <taxon>Ostariophysi</taxon>
        <taxon>Characiformes</taxon>
        <taxon>Characoidei</taxon>
        <taxon>Acestrorhamphidae</taxon>
        <taxon>Acestrorhamphinae</taxon>
        <taxon>Astyanax</taxon>
    </lineage>
</organism>
<keyword evidence="7" id="KW-0732">Signal</keyword>
<evidence type="ECO:0000256" key="5">
    <source>
        <dbReference type="ARBA" id="ARBA00022514"/>
    </source>
</evidence>
<evidence type="ECO:0000256" key="16">
    <source>
        <dbReference type="ARBA" id="ARBA00046860"/>
    </source>
</evidence>
<dbReference type="RefSeq" id="XP_015458358.2">
    <property type="nucleotide sequence ID" value="XM_015602872.3"/>
</dbReference>
<evidence type="ECO:0000256" key="17">
    <source>
        <dbReference type="SAM" id="Phobius"/>
    </source>
</evidence>
<dbReference type="InterPro" id="IPR006053">
    <property type="entry name" value="TNF"/>
</dbReference>
<dbReference type="PRINTS" id="PR01236">
    <property type="entry name" value="TNFBETA"/>
</dbReference>
<keyword evidence="9 17" id="KW-1133">Transmembrane helix</keyword>
<dbReference type="InterPro" id="IPR002960">
    <property type="entry name" value="TNF_beta"/>
</dbReference>
<evidence type="ECO:0000313" key="20">
    <source>
        <dbReference type="Proteomes" id="UP000018467"/>
    </source>
</evidence>
<dbReference type="PROSITE" id="PS50049">
    <property type="entry name" value="THD_2"/>
    <property type="match status" value="1"/>
</dbReference>
<protein>
    <recommendedName>
        <fullName evidence="4">Lymphotoxin-alpha</fullName>
    </recommendedName>
    <alternativeName>
        <fullName evidence="12">TNF-alpha</fullName>
    </alternativeName>
    <alternativeName>
        <fullName evidence="13">TNF-beta</fullName>
    </alternativeName>
    <alternativeName>
        <fullName evidence="3">Tumor necrosis factor</fullName>
    </alternativeName>
    <alternativeName>
        <fullName evidence="14">Tumor necrosis factor ligand superfamily member 1</fullName>
    </alternativeName>
</protein>
<dbReference type="Proteomes" id="UP000018467">
    <property type="component" value="Unassembled WGS sequence"/>
</dbReference>
<evidence type="ECO:0000256" key="8">
    <source>
        <dbReference type="ARBA" id="ARBA00022968"/>
    </source>
</evidence>
<dbReference type="InterPro" id="IPR006052">
    <property type="entry name" value="TNF_dom"/>
</dbReference>
<evidence type="ECO:0000256" key="9">
    <source>
        <dbReference type="ARBA" id="ARBA00022989"/>
    </source>
</evidence>
<evidence type="ECO:0000259" key="18">
    <source>
        <dbReference type="PROSITE" id="PS50049"/>
    </source>
</evidence>
<dbReference type="Ensembl" id="ENSAMXT00000005247.2">
    <property type="protein sequence ID" value="ENSAMXP00000005247.2"/>
    <property type="gene ID" value="ENSAMXG00000005117.2"/>
</dbReference>
<dbReference type="PRINTS" id="PR01234">
    <property type="entry name" value="TNECROSISFCT"/>
</dbReference>
<dbReference type="Gene3D" id="2.60.120.40">
    <property type="match status" value="1"/>
</dbReference>
<evidence type="ECO:0000256" key="10">
    <source>
        <dbReference type="ARBA" id="ARBA00023136"/>
    </source>
</evidence>
<keyword evidence="10 17" id="KW-0472">Membrane</keyword>
<dbReference type="PANTHER" id="PTHR11471">
    <property type="entry name" value="TUMOR NECROSIS FACTOR FAMILY MEMBER"/>
    <property type="match status" value="1"/>
</dbReference>
<comment type="function">
    <text evidence="15">Cytokine that in its homotrimeric form binds to TNFRSF1A/TNFR1, TNFRSF1B/TNFBR and TNFRSF14/HVEM. In its heterotrimeric form with LTB binds to TNFRSF3/LTBR. Lymphotoxin is produced by lymphocytes and is cytotoxic for a wide range of tumor cells in vitro and in vivo.</text>
</comment>
<comment type="subunit">
    <text evidence="16">Homotrimer, and heterotrimer of either two LTB and one LTA subunits or (less prevalent) two LTA and one LTB subunits. Interacts with TNFRSF14.</text>
</comment>
<evidence type="ECO:0000256" key="4">
    <source>
        <dbReference type="ARBA" id="ARBA00018403"/>
    </source>
</evidence>
<dbReference type="HOGENOM" id="CLU_070352_3_1_1"/>
<evidence type="ECO:0000256" key="15">
    <source>
        <dbReference type="ARBA" id="ARBA00046146"/>
    </source>
</evidence>
<dbReference type="GO" id="GO:0001889">
    <property type="term" value="P:liver development"/>
    <property type="evidence" value="ECO:0007669"/>
    <property type="project" value="Ensembl"/>
</dbReference>
<dbReference type="GO" id="GO:0006955">
    <property type="term" value="P:immune response"/>
    <property type="evidence" value="ECO:0007669"/>
    <property type="project" value="Ensembl"/>
</dbReference>
<evidence type="ECO:0000313" key="19">
    <source>
        <dbReference type="Ensembl" id="ENSAMXP00000005247.2"/>
    </source>
</evidence>
<feature type="transmembrane region" description="Helical" evidence="17">
    <location>
        <begin position="32"/>
        <end position="57"/>
    </location>
</feature>
<reference evidence="20" key="2">
    <citation type="journal article" date="2014" name="Nat. Commun.">
        <title>The cavefish genome reveals candidate genes for eye loss.</title>
        <authorList>
            <person name="McGaugh S.E."/>
            <person name="Gross J.B."/>
            <person name="Aken B."/>
            <person name="Blin M."/>
            <person name="Borowsky R."/>
            <person name="Chalopin D."/>
            <person name="Hinaux H."/>
            <person name="Jeffery W.R."/>
            <person name="Keene A."/>
            <person name="Ma L."/>
            <person name="Minx P."/>
            <person name="Murphy D."/>
            <person name="O'Quin K.E."/>
            <person name="Retaux S."/>
            <person name="Rohner N."/>
            <person name="Searle S.M."/>
            <person name="Stahl B.A."/>
            <person name="Tabin C."/>
            <person name="Volff J.N."/>
            <person name="Yoshizawa M."/>
            <person name="Warren W.C."/>
        </authorList>
    </citation>
    <scope>NUCLEOTIDE SEQUENCE [LARGE SCALE GENOMIC DNA]</scope>
    <source>
        <strain evidence="20">female</strain>
    </source>
</reference>
<dbReference type="SUPFAM" id="SSF49842">
    <property type="entry name" value="TNF-like"/>
    <property type="match status" value="1"/>
</dbReference>
<evidence type="ECO:0000256" key="1">
    <source>
        <dbReference type="ARBA" id="ARBA00004606"/>
    </source>
</evidence>
<evidence type="ECO:0000256" key="12">
    <source>
        <dbReference type="ARBA" id="ARBA00029751"/>
    </source>
</evidence>
<evidence type="ECO:0000256" key="14">
    <source>
        <dbReference type="ARBA" id="ARBA00033263"/>
    </source>
</evidence>
<keyword evidence="11" id="KW-1015">Disulfide bond</keyword>
<dbReference type="InterPro" id="IPR008983">
    <property type="entry name" value="Tumour_necrosis_fac-like_dom"/>
</dbReference>
<dbReference type="Bgee" id="ENSAMXG00000005117">
    <property type="expression patterns" value="Expressed in pharyngeal gill and 3 other cell types or tissues"/>
</dbReference>
<dbReference type="SMART" id="SM00207">
    <property type="entry name" value="TNF"/>
    <property type="match status" value="1"/>
</dbReference>
<sequence length="247" mass="27096">MQNYHITEDLEAGMGGVYQATVQSGKPSRLSWAWKIVGAIFLIALCSVASVGIAWYFMNHIQGERISALGRAAELQSSSEQGPVHPQHMLAQTANNTKAAIHLHVSGNDDSSLRWVNDVDQSFEIGGLKLENNEIVIPSDGLYFVYGQASYEVHCDSSEGGQELSYEISWFSNAAPSADRKYLLNGVKSVCQASVKKDEAVFEVIYLGAVFRLYKGDKLSAETNNRTYIDAQSSKTFFGVFQLAHAS</sequence>
<accession>W5KCD6</accession>
<evidence type="ECO:0000256" key="2">
    <source>
        <dbReference type="ARBA" id="ARBA00008670"/>
    </source>
</evidence>
<dbReference type="GO" id="GO:0005615">
    <property type="term" value="C:extracellular space"/>
    <property type="evidence" value="ECO:0007669"/>
    <property type="project" value="UniProtKB-KW"/>
</dbReference>
<keyword evidence="20" id="KW-1185">Reference proteome</keyword>
<evidence type="ECO:0000256" key="7">
    <source>
        <dbReference type="ARBA" id="ARBA00022729"/>
    </source>
</evidence>
<dbReference type="GO" id="GO:0042742">
    <property type="term" value="P:defense response to bacterium"/>
    <property type="evidence" value="ECO:0007669"/>
    <property type="project" value="Ensembl"/>
</dbReference>
<reference evidence="20" key="1">
    <citation type="submission" date="2013-03" db="EMBL/GenBank/DDBJ databases">
        <authorList>
            <person name="Jeffery W."/>
            <person name="Warren W."/>
            <person name="Wilson R.K."/>
        </authorList>
    </citation>
    <scope>NUCLEOTIDE SEQUENCE</scope>
    <source>
        <strain evidence="20">female</strain>
    </source>
</reference>
<dbReference type="eggNOG" id="ENOG502S4K8">
    <property type="taxonomic scope" value="Eukaryota"/>
</dbReference>
<dbReference type="Pfam" id="PF00229">
    <property type="entry name" value="TNF"/>
    <property type="match status" value="1"/>
</dbReference>
<dbReference type="GO" id="GO:0005125">
    <property type="term" value="F:cytokine activity"/>
    <property type="evidence" value="ECO:0007669"/>
    <property type="project" value="UniProtKB-KW"/>
</dbReference>
<dbReference type="AlphaFoldDB" id="W5KCD6"/>
<dbReference type="STRING" id="7994.ENSAMXP00000005247"/>
<evidence type="ECO:0000256" key="3">
    <source>
        <dbReference type="ARBA" id="ARBA00013893"/>
    </source>
</evidence>
<dbReference type="CDD" id="cd00184">
    <property type="entry name" value="TNF"/>
    <property type="match status" value="1"/>
</dbReference>
<reference evidence="19" key="4">
    <citation type="submission" date="2025-09" db="UniProtKB">
        <authorList>
            <consortium name="Ensembl"/>
        </authorList>
    </citation>
    <scope>IDENTIFICATION</scope>
</reference>
<comment type="subcellular location">
    <subcellularLocation>
        <location evidence="1">Membrane</location>
        <topology evidence="1">Single-pass type II membrane protein</topology>
    </subcellularLocation>
</comment>
<dbReference type="FunCoup" id="W5KCD6">
    <property type="interactions" value="737"/>
</dbReference>
<keyword evidence="8" id="KW-0735">Signal-anchor</keyword>
<name>W5KCD6_ASTMX</name>
<dbReference type="GO" id="GO:0016020">
    <property type="term" value="C:membrane"/>
    <property type="evidence" value="ECO:0007669"/>
    <property type="project" value="UniProtKB-SubCell"/>
</dbReference>
<dbReference type="GO" id="GO:0005164">
    <property type="term" value="F:tumor necrosis factor receptor binding"/>
    <property type="evidence" value="ECO:0007669"/>
    <property type="project" value="InterPro"/>
</dbReference>
<evidence type="ECO:0000256" key="6">
    <source>
        <dbReference type="ARBA" id="ARBA00022692"/>
    </source>
</evidence>
<comment type="similarity">
    <text evidence="2">Belongs to the tumor necrosis factor family.</text>
</comment>
<proteinExistence type="inferred from homology"/>
<dbReference type="KEGG" id="amex:103041009"/>
<keyword evidence="5" id="KW-0202">Cytokine</keyword>
<dbReference type="GeneTree" id="ENSGT01060000248544"/>
<dbReference type="GeneID" id="103041009"/>
<dbReference type="PANTHER" id="PTHR11471:SF23">
    <property type="entry name" value="TUMOR NECROSIS FACTOR"/>
    <property type="match status" value="1"/>
</dbReference>
<keyword evidence="6 17" id="KW-0812">Transmembrane</keyword>
<evidence type="ECO:0000256" key="13">
    <source>
        <dbReference type="ARBA" id="ARBA00033253"/>
    </source>
</evidence>
<reference evidence="19" key="3">
    <citation type="submission" date="2025-08" db="UniProtKB">
        <authorList>
            <consortium name="Ensembl"/>
        </authorList>
    </citation>
    <scope>IDENTIFICATION</scope>
</reference>
<dbReference type="InParanoid" id="W5KCD6"/>